<dbReference type="Proteomes" id="UP001595885">
    <property type="component" value="Unassembled WGS sequence"/>
</dbReference>
<dbReference type="PROSITE" id="PS51257">
    <property type="entry name" value="PROKAR_LIPOPROTEIN"/>
    <property type="match status" value="1"/>
</dbReference>
<dbReference type="InterPro" id="IPR007110">
    <property type="entry name" value="Ig-like_dom"/>
</dbReference>
<accession>A0ABV9P2K2</accession>
<sequence length="733" mass="80057">MLQKLIAPLALLNKRVFLTTALLISCIFASAQITINTPTLGFSQVCASTTFNNFNLSFSFSPASNLGSGNVFTVELSNASGSFASPTVLTTTTLSTSPVNVSFSFPTNVNGTGYRIRIKSSAPVSTSPSSVSFDANYAVYNQPFTINNNVSSQAICSTSNFSLSIDSGSNSPLNFSQLTYLWFRNNTLINGQNSSSLPITQPGNYYVRVDYGSCSFVPSNLSKSNTVSISIIQSETLTISSQGNSTSICPSSGLLLSSMIAGSGYTYQWYRNSVLIGGATNPTYTATQEGSYTLIASNTACNITSNTLVLTENSFTLSLDSGAEINLLPGQTKTITCTTNAVSPTYKWYRNNILLAGQTASTLSINQTGTYKVIVKQNSGCIFEKEVSTLVSAPTSYNLTIIHSNGYVDCENASETLTIDSFNAISSLGTTTVPSNIGVTYKWFKNNVEIIGANSSSLTISNYLENNTYYAEAKFIDGQTISSNNLDVKLKIDETIDLTTDGILCNTNTEVTITSSITNPIFTYQWFKEDQATILGTNTTYDAIEEGNYYLKISFFGCELSSSLIGVETIDESILVTNYDEEIFINEDEEITITASGSDSYEWYIDNTLESSTNEININQETSIQLIAQIDGCEITRDFTVLLQPKTFSANIPNTITPNNDGKNDTWIITEEYAYQNDVEIVIFSSNQQIVFRTNDYQNNWPFEPIAKNNKIFYYKILKNNSTVHKGTISVIQ</sequence>
<dbReference type="SUPFAM" id="SSF48726">
    <property type="entry name" value="Immunoglobulin"/>
    <property type="match status" value="1"/>
</dbReference>
<dbReference type="InterPro" id="IPR036179">
    <property type="entry name" value="Ig-like_dom_sf"/>
</dbReference>
<dbReference type="InterPro" id="IPR013783">
    <property type="entry name" value="Ig-like_fold"/>
</dbReference>
<comment type="caution">
    <text evidence="2">The sequence shown here is derived from an EMBL/GenBank/DDBJ whole genome shotgun (WGS) entry which is preliminary data.</text>
</comment>
<reference evidence="3" key="1">
    <citation type="journal article" date="2019" name="Int. J. Syst. Evol. Microbiol.">
        <title>The Global Catalogue of Microorganisms (GCM) 10K type strain sequencing project: providing services to taxonomists for standard genome sequencing and annotation.</title>
        <authorList>
            <consortium name="The Broad Institute Genomics Platform"/>
            <consortium name="The Broad Institute Genome Sequencing Center for Infectious Disease"/>
            <person name="Wu L."/>
            <person name="Ma J."/>
        </authorList>
    </citation>
    <scope>NUCLEOTIDE SEQUENCE [LARGE SCALE GENOMIC DNA]</scope>
    <source>
        <strain evidence="3">CCUG 50349</strain>
    </source>
</reference>
<gene>
    <name evidence="2" type="ORF">ACFO3U_00145</name>
</gene>
<evidence type="ECO:0000313" key="2">
    <source>
        <dbReference type="EMBL" id="MFC4738394.1"/>
    </source>
</evidence>
<feature type="domain" description="Ig-like" evidence="1">
    <location>
        <begin position="282"/>
        <end position="388"/>
    </location>
</feature>
<evidence type="ECO:0000259" key="1">
    <source>
        <dbReference type="PROSITE" id="PS50835"/>
    </source>
</evidence>
<dbReference type="Gene3D" id="2.60.40.10">
    <property type="entry name" value="Immunoglobulins"/>
    <property type="match status" value="3"/>
</dbReference>
<evidence type="ECO:0000313" key="3">
    <source>
        <dbReference type="Proteomes" id="UP001595885"/>
    </source>
</evidence>
<dbReference type="RefSeq" id="WP_379737277.1">
    <property type="nucleotide sequence ID" value="NZ_JBHSGW010000001.1"/>
</dbReference>
<dbReference type="EMBL" id="JBHSGW010000001">
    <property type="protein sequence ID" value="MFC4738394.1"/>
    <property type="molecule type" value="Genomic_DNA"/>
</dbReference>
<organism evidence="2 3">
    <name type="scientific">Flavobacterium ponti</name>
    <dbReference type="NCBI Taxonomy" id="665133"/>
    <lineage>
        <taxon>Bacteria</taxon>
        <taxon>Pseudomonadati</taxon>
        <taxon>Bacteroidota</taxon>
        <taxon>Flavobacteriia</taxon>
        <taxon>Flavobacteriales</taxon>
        <taxon>Flavobacteriaceae</taxon>
        <taxon>Flavobacterium</taxon>
    </lineage>
</organism>
<keyword evidence="3" id="KW-1185">Reference proteome</keyword>
<dbReference type="Pfam" id="PF13585">
    <property type="entry name" value="CHU_C"/>
    <property type="match status" value="1"/>
</dbReference>
<proteinExistence type="predicted"/>
<protein>
    <submittedName>
        <fullName evidence="2">Gliding motility-associated C-terminal domain-containing protein</fullName>
    </submittedName>
</protein>
<name>A0ABV9P2K2_9FLAO</name>
<dbReference type="PROSITE" id="PS50835">
    <property type="entry name" value="IG_LIKE"/>
    <property type="match status" value="1"/>
</dbReference>